<sequence length="522" mass="59550">MHYKVLLVDDEAIVCDGLTRFVNWEELGYQVVSAANSVAQALVYMEFHPVDIVISDIKMPVQSGLQLLEVIQEEYPDVNTIILSGYGEFEFAQKALRLGAVDFLMKPVNFGELKKLLTAIHHKLEVERNEIRYRQDYKKMQINNLLNNLAKGYISDLTHESVQHLQLSITDDDYYVARIQLNRSYMQYDTLTTIKEEIHQVAGQAAEGIGTVYVFNNELNEMACLFTPLASLQGIQRFADELLAVLVGRQIYALIGISARHQKMVYLKEAYIEAGKALQYSIINNKQKMNMYSDMDHLLLIDHSIDEELVMDMLNMLANPTQRDNLVTVIHSTIDAMDHSSGQSVGEIHSFCIQTMFMLSQHIQSFSSVKSDFDGKLYSSIRSLLLTPNIPSIKDNMASYLVQLNNEMTRLEDGAGSGSVIANVKRYINEHFAEDISLNTLSNVFFIHPIYLSRLFKEKTGVNFIDYVTEVRISNAKELLKNHALKIYDICQMVGYDSPRYFSKLFKNTTGMTPKEFKKMTL</sequence>
<dbReference type="SMART" id="SM00448">
    <property type="entry name" value="REC"/>
    <property type="match status" value="1"/>
</dbReference>
<keyword evidence="4" id="KW-0902">Two-component regulatory system</keyword>
<evidence type="ECO:0000259" key="10">
    <source>
        <dbReference type="PROSITE" id="PS50110"/>
    </source>
</evidence>
<dbReference type="PROSITE" id="PS50110">
    <property type="entry name" value="RESPONSE_REGULATORY"/>
    <property type="match status" value="1"/>
</dbReference>
<evidence type="ECO:0000256" key="1">
    <source>
        <dbReference type="ARBA" id="ARBA00004496"/>
    </source>
</evidence>
<dbReference type="OrthoDB" id="342399at2"/>
<feature type="domain" description="HTH araC/xylS-type" evidence="9">
    <location>
        <begin position="422"/>
        <end position="520"/>
    </location>
</feature>
<dbReference type="InterPro" id="IPR001789">
    <property type="entry name" value="Sig_transdc_resp-reg_receiver"/>
</dbReference>
<feature type="modified residue" description="4-aspartylphosphate" evidence="8">
    <location>
        <position position="56"/>
    </location>
</feature>
<reference evidence="11 12" key="1">
    <citation type="submission" date="2016-03" db="EMBL/GenBank/DDBJ databases">
        <title>Draft genome sequence of Paenibacillus antarcticus CECT 5836.</title>
        <authorList>
            <person name="Shin S.-K."/>
            <person name="Yi H."/>
        </authorList>
    </citation>
    <scope>NUCLEOTIDE SEQUENCE [LARGE SCALE GENOMIC DNA]</scope>
    <source>
        <strain evidence="11 12">CECT 5836</strain>
    </source>
</reference>
<evidence type="ECO:0000256" key="2">
    <source>
        <dbReference type="ARBA" id="ARBA00022490"/>
    </source>
</evidence>
<evidence type="ECO:0000256" key="4">
    <source>
        <dbReference type="ARBA" id="ARBA00023012"/>
    </source>
</evidence>
<dbReference type="InterPro" id="IPR051552">
    <property type="entry name" value="HptR"/>
</dbReference>
<evidence type="ECO:0000256" key="5">
    <source>
        <dbReference type="ARBA" id="ARBA00023015"/>
    </source>
</evidence>
<dbReference type="GO" id="GO:0003700">
    <property type="term" value="F:DNA-binding transcription factor activity"/>
    <property type="evidence" value="ECO:0007669"/>
    <property type="project" value="InterPro"/>
</dbReference>
<dbReference type="InterPro" id="IPR020449">
    <property type="entry name" value="Tscrpt_reg_AraC-type_HTH"/>
</dbReference>
<gene>
    <name evidence="11" type="ORF">PBAT_12670</name>
</gene>
<evidence type="ECO:0000256" key="7">
    <source>
        <dbReference type="ARBA" id="ARBA00023163"/>
    </source>
</evidence>
<dbReference type="EMBL" id="LVJI01000016">
    <property type="protein sequence ID" value="OAB45754.1"/>
    <property type="molecule type" value="Genomic_DNA"/>
</dbReference>
<dbReference type="GO" id="GO:0005737">
    <property type="term" value="C:cytoplasm"/>
    <property type="evidence" value="ECO:0007669"/>
    <property type="project" value="UniProtKB-SubCell"/>
</dbReference>
<keyword evidence="12" id="KW-1185">Reference proteome</keyword>
<dbReference type="InterPro" id="IPR018060">
    <property type="entry name" value="HTH_AraC"/>
</dbReference>
<keyword evidence="7" id="KW-0804">Transcription</keyword>
<evidence type="ECO:0000313" key="12">
    <source>
        <dbReference type="Proteomes" id="UP000077355"/>
    </source>
</evidence>
<dbReference type="Gene3D" id="1.10.10.60">
    <property type="entry name" value="Homeodomain-like"/>
    <property type="match status" value="2"/>
</dbReference>
<dbReference type="PROSITE" id="PS00041">
    <property type="entry name" value="HTH_ARAC_FAMILY_1"/>
    <property type="match status" value="1"/>
</dbReference>
<keyword evidence="2" id="KW-0963">Cytoplasm</keyword>
<dbReference type="GO" id="GO:0000160">
    <property type="term" value="P:phosphorelay signal transduction system"/>
    <property type="evidence" value="ECO:0007669"/>
    <property type="project" value="UniProtKB-KW"/>
</dbReference>
<dbReference type="PRINTS" id="PR00032">
    <property type="entry name" value="HTHARAC"/>
</dbReference>
<evidence type="ECO:0000259" key="9">
    <source>
        <dbReference type="PROSITE" id="PS01124"/>
    </source>
</evidence>
<dbReference type="InterPro" id="IPR011006">
    <property type="entry name" value="CheY-like_superfamily"/>
</dbReference>
<dbReference type="Proteomes" id="UP000077355">
    <property type="component" value="Unassembled WGS sequence"/>
</dbReference>
<evidence type="ECO:0000256" key="8">
    <source>
        <dbReference type="PROSITE-ProRule" id="PRU00169"/>
    </source>
</evidence>
<comment type="subcellular location">
    <subcellularLocation>
        <location evidence="1">Cytoplasm</location>
    </subcellularLocation>
</comment>
<dbReference type="PANTHER" id="PTHR42713">
    <property type="entry name" value="HISTIDINE KINASE-RELATED"/>
    <property type="match status" value="1"/>
</dbReference>
<dbReference type="InterPro" id="IPR009057">
    <property type="entry name" value="Homeodomain-like_sf"/>
</dbReference>
<organism evidence="11 12">
    <name type="scientific">Paenibacillus antarcticus</name>
    <dbReference type="NCBI Taxonomy" id="253703"/>
    <lineage>
        <taxon>Bacteria</taxon>
        <taxon>Bacillati</taxon>
        <taxon>Bacillota</taxon>
        <taxon>Bacilli</taxon>
        <taxon>Bacillales</taxon>
        <taxon>Paenibacillaceae</taxon>
        <taxon>Paenibacillus</taxon>
    </lineage>
</organism>
<name>A0A168NFW1_9BACL</name>
<dbReference type="Pfam" id="PF12833">
    <property type="entry name" value="HTH_18"/>
    <property type="match status" value="1"/>
</dbReference>
<dbReference type="Pfam" id="PF00072">
    <property type="entry name" value="Response_reg"/>
    <property type="match status" value="1"/>
</dbReference>
<keyword evidence="3 8" id="KW-0597">Phosphoprotein</keyword>
<dbReference type="RefSeq" id="WP_068650065.1">
    <property type="nucleotide sequence ID" value="NZ_CP043611.1"/>
</dbReference>
<dbReference type="SMART" id="SM00342">
    <property type="entry name" value="HTH_ARAC"/>
    <property type="match status" value="1"/>
</dbReference>
<dbReference type="AlphaFoldDB" id="A0A168NFW1"/>
<dbReference type="SUPFAM" id="SSF52172">
    <property type="entry name" value="CheY-like"/>
    <property type="match status" value="1"/>
</dbReference>
<evidence type="ECO:0008006" key="13">
    <source>
        <dbReference type="Google" id="ProtNLM"/>
    </source>
</evidence>
<evidence type="ECO:0000256" key="6">
    <source>
        <dbReference type="ARBA" id="ARBA00023125"/>
    </source>
</evidence>
<evidence type="ECO:0000313" key="11">
    <source>
        <dbReference type="EMBL" id="OAB45754.1"/>
    </source>
</evidence>
<dbReference type="PANTHER" id="PTHR42713:SF3">
    <property type="entry name" value="TRANSCRIPTIONAL REGULATORY PROTEIN HPTR"/>
    <property type="match status" value="1"/>
</dbReference>
<proteinExistence type="predicted"/>
<dbReference type="SUPFAM" id="SSF46689">
    <property type="entry name" value="Homeodomain-like"/>
    <property type="match status" value="2"/>
</dbReference>
<dbReference type="InterPro" id="IPR018062">
    <property type="entry name" value="HTH_AraC-typ_CS"/>
</dbReference>
<dbReference type="PROSITE" id="PS01124">
    <property type="entry name" value="HTH_ARAC_FAMILY_2"/>
    <property type="match status" value="1"/>
</dbReference>
<keyword evidence="5" id="KW-0805">Transcription regulation</keyword>
<accession>A0A168NFW1</accession>
<comment type="caution">
    <text evidence="11">The sequence shown here is derived from an EMBL/GenBank/DDBJ whole genome shotgun (WGS) entry which is preliminary data.</text>
</comment>
<dbReference type="CDD" id="cd17536">
    <property type="entry name" value="REC_YesN-like"/>
    <property type="match status" value="1"/>
</dbReference>
<dbReference type="Gene3D" id="3.40.50.2300">
    <property type="match status" value="1"/>
</dbReference>
<dbReference type="GO" id="GO:0043565">
    <property type="term" value="F:sequence-specific DNA binding"/>
    <property type="evidence" value="ECO:0007669"/>
    <property type="project" value="InterPro"/>
</dbReference>
<protein>
    <recommendedName>
        <fullName evidence="13">DNA-binding response regulator</fullName>
    </recommendedName>
</protein>
<keyword evidence="6" id="KW-0238">DNA-binding</keyword>
<evidence type="ECO:0000256" key="3">
    <source>
        <dbReference type="ARBA" id="ARBA00022553"/>
    </source>
</evidence>
<feature type="domain" description="Response regulatory" evidence="10">
    <location>
        <begin position="4"/>
        <end position="121"/>
    </location>
</feature>